<dbReference type="Pfam" id="PF00834">
    <property type="entry name" value="Ribul_P_3_epim"/>
    <property type="match status" value="1"/>
</dbReference>
<accession>A0ABX8FIU3</accession>
<dbReference type="EC" id="5.1.3.1" evidence="7 10"/>
<dbReference type="SUPFAM" id="SSF51366">
    <property type="entry name" value="Ribulose-phoshate binding barrel"/>
    <property type="match status" value="1"/>
</dbReference>
<protein>
    <recommendedName>
        <fullName evidence="7 10">Ribulose-phosphate 3-epimerase</fullName>
        <ecNumber evidence="7 10">5.1.3.1</ecNumber>
    </recommendedName>
</protein>
<dbReference type="PIRSF" id="PIRSF001461">
    <property type="entry name" value="RPE"/>
    <property type="match status" value="1"/>
</dbReference>
<dbReference type="InterPro" id="IPR013785">
    <property type="entry name" value="Aldolase_TIM"/>
</dbReference>
<dbReference type="Gene3D" id="3.20.20.70">
    <property type="entry name" value="Aldolase class I"/>
    <property type="match status" value="1"/>
</dbReference>
<dbReference type="InterPro" id="IPR026019">
    <property type="entry name" value="Ribul_P_3_epim"/>
</dbReference>
<evidence type="ECO:0000256" key="11">
    <source>
        <dbReference type="PIRNR" id="PIRNR001461"/>
    </source>
</evidence>
<evidence type="ECO:0000256" key="8">
    <source>
        <dbReference type="ARBA" id="ARBA00022723"/>
    </source>
</evidence>
<comment type="cofactor">
    <cofactor evidence="4">
        <name>Zn(2+)</name>
        <dbReference type="ChEBI" id="CHEBI:29105"/>
    </cofactor>
</comment>
<evidence type="ECO:0000256" key="1">
    <source>
        <dbReference type="ARBA" id="ARBA00001782"/>
    </source>
</evidence>
<evidence type="ECO:0000256" key="10">
    <source>
        <dbReference type="NCBIfam" id="TIGR01163"/>
    </source>
</evidence>
<evidence type="ECO:0000256" key="3">
    <source>
        <dbReference type="ARBA" id="ARBA00001941"/>
    </source>
</evidence>
<evidence type="ECO:0000313" key="12">
    <source>
        <dbReference type="EMBL" id="QVY63885.1"/>
    </source>
</evidence>
<evidence type="ECO:0000256" key="4">
    <source>
        <dbReference type="ARBA" id="ARBA00001947"/>
    </source>
</evidence>
<organism evidence="12 13">
    <name type="scientific">Cytobacillus gottheilii</name>
    <dbReference type="NCBI Taxonomy" id="859144"/>
    <lineage>
        <taxon>Bacteria</taxon>
        <taxon>Bacillati</taxon>
        <taxon>Bacillota</taxon>
        <taxon>Bacilli</taxon>
        <taxon>Bacillales</taxon>
        <taxon>Bacillaceae</taxon>
        <taxon>Cytobacillus</taxon>
    </lineage>
</organism>
<evidence type="ECO:0000256" key="9">
    <source>
        <dbReference type="ARBA" id="ARBA00023235"/>
    </source>
</evidence>
<evidence type="ECO:0000256" key="2">
    <source>
        <dbReference type="ARBA" id="ARBA00001936"/>
    </source>
</evidence>
<dbReference type="NCBIfam" id="TIGR01163">
    <property type="entry name" value="rpe"/>
    <property type="match status" value="1"/>
</dbReference>
<comment type="cofactor">
    <cofactor evidence="2">
        <name>Mn(2+)</name>
        <dbReference type="ChEBI" id="CHEBI:29035"/>
    </cofactor>
</comment>
<comment type="catalytic activity">
    <reaction evidence="1 11">
        <text>D-ribulose 5-phosphate = D-xylulose 5-phosphate</text>
        <dbReference type="Rhea" id="RHEA:13677"/>
        <dbReference type="ChEBI" id="CHEBI:57737"/>
        <dbReference type="ChEBI" id="CHEBI:58121"/>
        <dbReference type="EC" id="5.1.3.1"/>
    </reaction>
</comment>
<dbReference type="InterPro" id="IPR011060">
    <property type="entry name" value="RibuloseP-bd_barrel"/>
</dbReference>
<keyword evidence="13" id="KW-1185">Reference proteome</keyword>
<evidence type="ECO:0000256" key="7">
    <source>
        <dbReference type="ARBA" id="ARBA00013188"/>
    </source>
</evidence>
<evidence type="ECO:0000313" key="13">
    <source>
        <dbReference type="Proteomes" id="UP000679247"/>
    </source>
</evidence>
<comment type="similarity">
    <text evidence="6 11">Belongs to the ribulose-phosphate 3-epimerase family.</text>
</comment>
<keyword evidence="8" id="KW-0479">Metal-binding</keyword>
<dbReference type="EMBL" id="CP071709">
    <property type="protein sequence ID" value="QVY63885.1"/>
    <property type="molecule type" value="Genomic_DNA"/>
</dbReference>
<proteinExistence type="inferred from homology"/>
<gene>
    <name evidence="12" type="primary">rpe</name>
    <name evidence="12" type="ORF">J1899_20255</name>
</gene>
<dbReference type="GO" id="GO:0004750">
    <property type="term" value="F:D-ribulose-phosphate 3-epimerase activity"/>
    <property type="evidence" value="ECO:0007669"/>
    <property type="project" value="UniProtKB-EC"/>
</dbReference>
<dbReference type="PANTHER" id="PTHR11749">
    <property type="entry name" value="RIBULOSE-5-PHOSPHATE-3-EPIMERASE"/>
    <property type="match status" value="1"/>
</dbReference>
<sequence length="222" mass="24711">MGKIAPSLMCVDLLNVERDIKLLEEAGVDYLHVDIMDNHFVPNITLSFDFIKSIKRITDIPLDVHLMINNPEESLQYLDMLTAGDIVCIHYESTIHIHRAIGMIKDLGVKVGLALNPGTPIGVIENLLPDLDMVLIMTVNPGFAGQKLIPSMLEKIEKLRALLNEKGYSEIEIEVDGNVSFDHAKLMYEKGADIYVGGSSSVFSKENSIVENCKRFREIIGS</sequence>
<reference evidence="12 13" key="1">
    <citation type="submission" date="2021-03" db="EMBL/GenBank/DDBJ databases">
        <title>The first data on the complete genome of the tetrodotoxin-producing bacterium.</title>
        <authorList>
            <person name="Melnikova D.I."/>
            <person name="Nijland R."/>
            <person name="Magarlamov T.Y."/>
        </authorList>
    </citation>
    <scope>NUCLEOTIDE SEQUENCE [LARGE SCALE GENOMIC DNA]</scope>
    <source>
        <strain evidence="12 13">1839</strain>
    </source>
</reference>
<dbReference type="NCBIfam" id="NF004076">
    <property type="entry name" value="PRK05581.1-4"/>
    <property type="match status" value="1"/>
</dbReference>
<keyword evidence="11" id="KW-0119">Carbohydrate metabolism</keyword>
<comment type="cofactor">
    <cofactor evidence="5">
        <name>Fe(2+)</name>
        <dbReference type="ChEBI" id="CHEBI:29033"/>
    </cofactor>
</comment>
<evidence type="ECO:0000256" key="5">
    <source>
        <dbReference type="ARBA" id="ARBA00001954"/>
    </source>
</evidence>
<dbReference type="InterPro" id="IPR000056">
    <property type="entry name" value="Ribul_P_3_epim-like"/>
</dbReference>
<dbReference type="PROSITE" id="PS01085">
    <property type="entry name" value="RIBUL_P_3_EPIMER_1"/>
    <property type="match status" value="1"/>
</dbReference>
<dbReference type="CDD" id="cd00429">
    <property type="entry name" value="RPE"/>
    <property type="match status" value="1"/>
</dbReference>
<comment type="cofactor">
    <cofactor evidence="3">
        <name>Co(2+)</name>
        <dbReference type="ChEBI" id="CHEBI:48828"/>
    </cofactor>
</comment>
<keyword evidence="9 11" id="KW-0413">Isomerase</keyword>
<evidence type="ECO:0000256" key="6">
    <source>
        <dbReference type="ARBA" id="ARBA00009541"/>
    </source>
</evidence>
<dbReference type="Proteomes" id="UP000679247">
    <property type="component" value="Chromosome"/>
</dbReference>
<name>A0ABX8FIU3_9BACI</name>